<dbReference type="EMBL" id="JACEZS010000009">
    <property type="protein sequence ID" value="MBA5606193.1"/>
    <property type="molecule type" value="Genomic_DNA"/>
</dbReference>
<keyword evidence="3" id="KW-1185">Reference proteome</keyword>
<dbReference type="RefSeq" id="WP_182218016.1">
    <property type="nucleotide sequence ID" value="NZ_JACEZS010000009.1"/>
</dbReference>
<protein>
    <submittedName>
        <fullName evidence="2">DUF2946 domain-containing protein</fullName>
    </submittedName>
</protein>
<evidence type="ECO:0000256" key="1">
    <source>
        <dbReference type="SAM" id="SignalP"/>
    </source>
</evidence>
<reference evidence="2 3" key="1">
    <citation type="submission" date="2020-07" db="EMBL/GenBank/DDBJ databases">
        <title>Novel species isolated from subtropical streams in China.</title>
        <authorList>
            <person name="Lu H."/>
        </authorList>
    </citation>
    <scope>NUCLEOTIDE SEQUENCE [LARGE SCALE GENOMIC DNA]</scope>
    <source>
        <strain evidence="2 3">FT3S</strain>
    </source>
</reference>
<accession>A0A7W2EHW1</accession>
<dbReference type="InterPro" id="IPR021333">
    <property type="entry name" value="DUF2946"/>
</dbReference>
<organism evidence="2 3">
    <name type="scientific">Rugamonas fusca</name>
    <dbReference type="NCBI Taxonomy" id="2758568"/>
    <lineage>
        <taxon>Bacteria</taxon>
        <taxon>Pseudomonadati</taxon>
        <taxon>Pseudomonadota</taxon>
        <taxon>Betaproteobacteria</taxon>
        <taxon>Burkholderiales</taxon>
        <taxon>Oxalobacteraceae</taxon>
        <taxon>Telluria group</taxon>
        <taxon>Rugamonas</taxon>
    </lineage>
</organism>
<evidence type="ECO:0000313" key="2">
    <source>
        <dbReference type="EMBL" id="MBA5606193.1"/>
    </source>
</evidence>
<proteinExistence type="predicted"/>
<evidence type="ECO:0000313" key="3">
    <source>
        <dbReference type="Proteomes" id="UP000566711"/>
    </source>
</evidence>
<dbReference type="Proteomes" id="UP000566711">
    <property type="component" value="Unassembled WGS sequence"/>
</dbReference>
<feature type="chain" id="PRO_5030660955" evidence="1">
    <location>
        <begin position="30"/>
        <end position="132"/>
    </location>
</feature>
<feature type="signal peptide" evidence="1">
    <location>
        <begin position="1"/>
        <end position="29"/>
    </location>
</feature>
<dbReference type="Pfam" id="PF11162">
    <property type="entry name" value="DUF2946"/>
    <property type="match status" value="1"/>
</dbReference>
<gene>
    <name evidence="2" type="ORF">H3H36_12600</name>
</gene>
<keyword evidence="1" id="KW-0732">Signal</keyword>
<dbReference type="AlphaFoldDB" id="A0A7W2EHW1"/>
<name>A0A7W2EHW1_9BURK</name>
<comment type="caution">
    <text evidence="2">The sequence shown here is derived from an EMBL/GenBank/DDBJ whole genome shotgun (WGS) entry which is preliminary data.</text>
</comment>
<sequence length="132" mass="13820">MTRTTRLFAAWIACLAILFAAFAPSISHARAGARGGAAWMEICSTAGAKLVDMDAGQGPDMQQPATGVDTSHLDHCPFCFTHGGAPLALPGAELTLPTFTAQASHPFLFYHAPRPLPIWTAAHPRAPPSATA</sequence>